<feature type="transmembrane region" description="Helical" evidence="1">
    <location>
        <begin position="145"/>
        <end position="165"/>
    </location>
</feature>
<dbReference type="AlphaFoldDB" id="A0A9N9UR92"/>
<dbReference type="OrthoDB" id="3990500at2759"/>
<name>A0A9N9UR92_9HYPO</name>
<keyword evidence="3" id="KW-1185">Reference proteome</keyword>
<sequence>MATMIRATTLRRAGRLFATGIAPSAACIGTVYLLRPRPIQLDAIDVSPRQHQSQRAGLSTKAVQQIASGSMAERRGRGKQVIKLIASFALGFGCGLIIAIFSRTLAFLGSILAVSVYVTSRYGIDLPQILGIKKFLLKSSVWRKLGGSPWFTASFALTFTLAAFVHL</sequence>
<evidence type="ECO:0000256" key="1">
    <source>
        <dbReference type="SAM" id="Phobius"/>
    </source>
</evidence>
<reference evidence="2 3" key="2">
    <citation type="submission" date="2021-10" db="EMBL/GenBank/DDBJ databases">
        <authorList>
            <person name="Piombo E."/>
        </authorList>
    </citation>
    <scope>NUCLEOTIDE SEQUENCE [LARGE SCALE GENOMIC DNA]</scope>
</reference>
<feature type="transmembrane region" description="Helical" evidence="1">
    <location>
        <begin position="107"/>
        <end position="124"/>
    </location>
</feature>
<comment type="caution">
    <text evidence="2">The sequence shown here is derived from an EMBL/GenBank/DDBJ whole genome shotgun (WGS) entry which is preliminary data.</text>
</comment>
<organism evidence="2 3">
    <name type="scientific">Clonostachys byssicola</name>
    <dbReference type="NCBI Taxonomy" id="160290"/>
    <lineage>
        <taxon>Eukaryota</taxon>
        <taxon>Fungi</taxon>
        <taxon>Dikarya</taxon>
        <taxon>Ascomycota</taxon>
        <taxon>Pezizomycotina</taxon>
        <taxon>Sordariomycetes</taxon>
        <taxon>Hypocreomycetidae</taxon>
        <taxon>Hypocreales</taxon>
        <taxon>Bionectriaceae</taxon>
        <taxon>Clonostachys</taxon>
    </lineage>
</organism>
<protein>
    <submittedName>
        <fullName evidence="2">Uncharacterized protein</fullName>
    </submittedName>
</protein>
<dbReference type="Proteomes" id="UP000754883">
    <property type="component" value="Unassembled WGS sequence"/>
</dbReference>
<feature type="transmembrane region" description="Helical" evidence="1">
    <location>
        <begin position="81"/>
        <end position="101"/>
    </location>
</feature>
<keyword evidence="1" id="KW-0812">Transmembrane</keyword>
<proteinExistence type="predicted"/>
<reference evidence="3" key="1">
    <citation type="submission" date="2019-06" db="EMBL/GenBank/DDBJ databases">
        <authorList>
            <person name="Broberg M."/>
        </authorList>
    </citation>
    <scope>NUCLEOTIDE SEQUENCE [LARGE SCALE GENOMIC DNA]</scope>
</reference>
<accession>A0A9N9UR92</accession>
<keyword evidence="1" id="KW-0472">Membrane</keyword>
<gene>
    <name evidence="2" type="ORF">CBYS24578_00012949</name>
</gene>
<evidence type="ECO:0000313" key="3">
    <source>
        <dbReference type="Proteomes" id="UP000754883"/>
    </source>
</evidence>
<evidence type="ECO:0000313" key="2">
    <source>
        <dbReference type="EMBL" id="CAG9996650.1"/>
    </source>
</evidence>
<dbReference type="EMBL" id="CABFNO020001539">
    <property type="protein sequence ID" value="CAG9996650.1"/>
    <property type="molecule type" value="Genomic_DNA"/>
</dbReference>
<keyword evidence="1" id="KW-1133">Transmembrane helix</keyword>